<sequence>METKQTVDENEALRELCGFKNGDCWPATITPRNKAGGISIWWGEDLMINRVDFSLNFIDIAVQEEDGVRWRFTGIYGWPKGSEKWMTWDLFRRLGQQWDGPWLCGGDFNQVKSADEKRGGRCAHEPEMSRFGDCLTDTGLQDLGFHGCPYTWENRRHINGFIEERLDRFVANDKWKELFPYNHVQHWDRANSDHRPIICDTRGSEDVEVKWGRAFRFEPHWSKYDDCLKTIEEVWCNSRGQDILAKLDQCRSQLTQWSEKEFPPFAKQKYRITRAIRVLERRPKTEEVLAQCRQLEQEMAEVLDNEEQYWRQRLRADWLKGGDKNTNYFHRKASTRRKRNTIRRMKDETGRWFVGQEEVS</sequence>
<organism evidence="1 2">
    <name type="scientific">Linum trigynum</name>
    <dbReference type="NCBI Taxonomy" id="586398"/>
    <lineage>
        <taxon>Eukaryota</taxon>
        <taxon>Viridiplantae</taxon>
        <taxon>Streptophyta</taxon>
        <taxon>Embryophyta</taxon>
        <taxon>Tracheophyta</taxon>
        <taxon>Spermatophyta</taxon>
        <taxon>Magnoliopsida</taxon>
        <taxon>eudicotyledons</taxon>
        <taxon>Gunneridae</taxon>
        <taxon>Pentapetalae</taxon>
        <taxon>rosids</taxon>
        <taxon>fabids</taxon>
        <taxon>Malpighiales</taxon>
        <taxon>Linaceae</taxon>
        <taxon>Linum</taxon>
    </lineage>
</organism>
<dbReference type="Gene3D" id="3.60.10.10">
    <property type="entry name" value="Endonuclease/exonuclease/phosphatase"/>
    <property type="match status" value="1"/>
</dbReference>
<evidence type="ECO:0000313" key="1">
    <source>
        <dbReference type="EMBL" id="CAL1412669.1"/>
    </source>
</evidence>
<accession>A0AAV2GPS4</accession>
<dbReference type="AlphaFoldDB" id="A0AAV2GPS4"/>
<gene>
    <name evidence="1" type="ORF">LTRI10_LOCUS51945</name>
</gene>
<dbReference type="PANTHER" id="PTHR33710:SF62">
    <property type="entry name" value="DUF4283 DOMAIN PROTEIN"/>
    <property type="match status" value="1"/>
</dbReference>
<dbReference type="PANTHER" id="PTHR33710">
    <property type="entry name" value="BNAC02G09200D PROTEIN"/>
    <property type="match status" value="1"/>
</dbReference>
<reference evidence="1 2" key="1">
    <citation type="submission" date="2024-04" db="EMBL/GenBank/DDBJ databases">
        <authorList>
            <person name="Fracassetti M."/>
        </authorList>
    </citation>
    <scope>NUCLEOTIDE SEQUENCE [LARGE SCALE GENOMIC DNA]</scope>
</reference>
<keyword evidence="2" id="KW-1185">Reference proteome</keyword>
<proteinExistence type="predicted"/>
<evidence type="ECO:0000313" key="2">
    <source>
        <dbReference type="Proteomes" id="UP001497516"/>
    </source>
</evidence>
<dbReference type="EMBL" id="OZ034822">
    <property type="protein sequence ID" value="CAL1412669.1"/>
    <property type="molecule type" value="Genomic_DNA"/>
</dbReference>
<protein>
    <recommendedName>
        <fullName evidence="3">Endonuclease/exonuclease/phosphatase domain-containing protein</fullName>
    </recommendedName>
</protein>
<evidence type="ECO:0008006" key="3">
    <source>
        <dbReference type="Google" id="ProtNLM"/>
    </source>
</evidence>
<dbReference type="SUPFAM" id="SSF56219">
    <property type="entry name" value="DNase I-like"/>
    <property type="match status" value="1"/>
</dbReference>
<name>A0AAV2GPS4_9ROSI</name>
<dbReference type="Proteomes" id="UP001497516">
    <property type="component" value="Chromosome 9"/>
</dbReference>
<dbReference type="InterPro" id="IPR036691">
    <property type="entry name" value="Endo/exonu/phosph_ase_sf"/>
</dbReference>